<accession>A0A0C2SIM0</accession>
<comment type="caution">
    <text evidence="2">The sequence shown here is derived from an EMBL/GenBank/DDBJ whole genome shotgun (WGS) entry which is preliminary data.</text>
</comment>
<evidence type="ECO:0000313" key="4">
    <source>
        <dbReference type="Proteomes" id="UP000472355"/>
    </source>
</evidence>
<dbReference type="Proteomes" id="UP000472355">
    <property type="component" value="Unassembled WGS sequence"/>
</dbReference>
<gene>
    <name evidence="1" type="ORF">EXM65_07040</name>
    <name evidence="2" type="ORF">FC774_17325</name>
    <name evidence="3" type="ORF">FDB51_17745</name>
</gene>
<evidence type="ECO:0000313" key="5">
    <source>
        <dbReference type="Proteomes" id="UP000473681"/>
    </source>
</evidence>
<reference evidence="1 4" key="1">
    <citation type="submission" date="2019-02" db="EMBL/GenBank/DDBJ databases">
        <title>Genome sequencing of Clostridium botulinum clinical isolates.</title>
        <authorList>
            <person name="Brunt J."/>
            <person name="Van Vliet A.H.M."/>
            <person name="Stringer S.C."/>
            <person name="Grant K.A."/>
            <person name="Carter A.C."/>
            <person name="Peck M.W."/>
        </authorList>
    </citation>
    <scope>NUCLEOTIDE SEQUENCE [LARGE SCALE GENOMIC DNA]</scope>
    <source>
        <strain evidence="1 4">H113700579</strain>
    </source>
</reference>
<dbReference type="AlphaFoldDB" id="A0A0C2SIM0"/>
<dbReference type="RefSeq" id="WP_012449616.1">
    <property type="nucleotide sequence ID" value="NZ_CP010520.1"/>
</dbReference>
<evidence type="ECO:0000313" key="3">
    <source>
        <dbReference type="EMBL" id="NFN36907.1"/>
    </source>
</evidence>
<reference evidence="5 6" key="2">
    <citation type="submission" date="2019-04" db="EMBL/GenBank/DDBJ databases">
        <title>Genome sequencing of Clostridium botulinum Groups I-IV and Clostridium butyricum.</title>
        <authorList>
            <person name="Brunt J."/>
            <person name="Van Vliet A.H.M."/>
            <person name="Stringer S.C."/>
            <person name="Carter A.T."/>
            <person name="Peck M.W."/>
        </authorList>
    </citation>
    <scope>NUCLEOTIDE SEQUENCE [LARGE SCALE GENOMIC DNA]</scope>
    <source>
        <strain evidence="2 6">1605</strain>
        <strain evidence="3 5">CB-K-33E</strain>
    </source>
</reference>
<dbReference type="OrthoDB" id="9881868at2"/>
<dbReference type="Proteomes" id="UP000476820">
    <property type="component" value="Unassembled WGS sequence"/>
</dbReference>
<evidence type="ECO:0000313" key="2">
    <source>
        <dbReference type="EMBL" id="NFF89587.1"/>
    </source>
</evidence>
<name>A0A0C2SIM0_CLOBO</name>
<dbReference type="EMBL" id="SWVK01000042">
    <property type="protein sequence ID" value="NFN36907.1"/>
    <property type="molecule type" value="Genomic_DNA"/>
</dbReference>
<protein>
    <submittedName>
        <fullName evidence="2">Uncharacterized protein</fullName>
    </submittedName>
</protein>
<evidence type="ECO:0000313" key="1">
    <source>
        <dbReference type="EMBL" id="NFA42342.1"/>
    </source>
</evidence>
<dbReference type="EMBL" id="SWOV01000087">
    <property type="protein sequence ID" value="NFF89587.1"/>
    <property type="molecule type" value="Genomic_DNA"/>
</dbReference>
<dbReference type="Proteomes" id="UP000473681">
    <property type="component" value="Unassembled WGS sequence"/>
</dbReference>
<evidence type="ECO:0000313" key="6">
    <source>
        <dbReference type="Proteomes" id="UP000476820"/>
    </source>
</evidence>
<sequence length="118" mass="13887">MDFNKYNSQVIKDIDHYVARAKTGTILKSEQKEITEDNKKVNTFNMIIQLRKGESIKIDGKNNLYNFTVSVNGNDVYKCEKCNYRDEEFRQSIKDAKECINFINCFEALGKIFKKKRK</sequence>
<dbReference type="EMBL" id="SGKU01000015">
    <property type="protein sequence ID" value="NFA42342.1"/>
    <property type="molecule type" value="Genomic_DNA"/>
</dbReference>
<organism evidence="2 6">
    <name type="scientific">Clostridium botulinum</name>
    <dbReference type="NCBI Taxonomy" id="1491"/>
    <lineage>
        <taxon>Bacteria</taxon>
        <taxon>Bacillati</taxon>
        <taxon>Bacillota</taxon>
        <taxon>Clostridia</taxon>
        <taxon>Eubacteriales</taxon>
        <taxon>Clostridiaceae</taxon>
        <taxon>Clostridium</taxon>
    </lineage>
</organism>
<proteinExistence type="predicted"/>